<feature type="chain" id="PRO_5043121259" evidence="1">
    <location>
        <begin position="20"/>
        <end position="93"/>
    </location>
</feature>
<proteinExistence type="predicted"/>
<reference evidence="4" key="1">
    <citation type="submission" date="2017-02" db="UniProtKB">
        <authorList>
            <consortium name="WormBaseParasite"/>
        </authorList>
    </citation>
    <scope>IDENTIFICATION</scope>
</reference>
<evidence type="ECO:0000256" key="1">
    <source>
        <dbReference type="SAM" id="SignalP"/>
    </source>
</evidence>
<name>A0A0M3K691_ANISI</name>
<organism evidence="4">
    <name type="scientific">Anisakis simplex</name>
    <name type="common">Herring worm</name>
    <dbReference type="NCBI Taxonomy" id="6269"/>
    <lineage>
        <taxon>Eukaryota</taxon>
        <taxon>Metazoa</taxon>
        <taxon>Ecdysozoa</taxon>
        <taxon>Nematoda</taxon>
        <taxon>Chromadorea</taxon>
        <taxon>Rhabditida</taxon>
        <taxon>Spirurina</taxon>
        <taxon>Ascaridomorpha</taxon>
        <taxon>Ascaridoidea</taxon>
        <taxon>Anisakidae</taxon>
        <taxon>Anisakis</taxon>
        <taxon>Anisakis simplex complex</taxon>
    </lineage>
</organism>
<keyword evidence="1" id="KW-0732">Signal</keyword>
<dbReference type="AlphaFoldDB" id="A0A0M3K691"/>
<evidence type="ECO:0000313" key="2">
    <source>
        <dbReference type="EMBL" id="VDK56293.1"/>
    </source>
</evidence>
<gene>
    <name evidence="2" type="ORF">ASIM_LOCUS15889</name>
</gene>
<dbReference type="WBParaSite" id="ASIM_0001648201-mRNA-1">
    <property type="protein sequence ID" value="ASIM_0001648201-mRNA-1"/>
    <property type="gene ID" value="ASIM_0001648201"/>
</dbReference>
<evidence type="ECO:0000313" key="3">
    <source>
        <dbReference type="Proteomes" id="UP000267096"/>
    </source>
</evidence>
<accession>A0A0M3K691</accession>
<sequence>MTIEYLLLTYLLLDDLSTGFVPSTEEFRFLPFIGGWGGDRGALYSRPRVEELLSILEKFRSFFETSVLPYVDCYIRPLMLISDSYDIDRKLSG</sequence>
<dbReference type="EMBL" id="UYRR01032638">
    <property type="protein sequence ID" value="VDK56293.1"/>
    <property type="molecule type" value="Genomic_DNA"/>
</dbReference>
<keyword evidence="3" id="KW-1185">Reference proteome</keyword>
<evidence type="ECO:0000313" key="4">
    <source>
        <dbReference type="WBParaSite" id="ASIM_0001648201-mRNA-1"/>
    </source>
</evidence>
<feature type="signal peptide" evidence="1">
    <location>
        <begin position="1"/>
        <end position="19"/>
    </location>
</feature>
<reference evidence="2 3" key="2">
    <citation type="submission" date="2018-11" db="EMBL/GenBank/DDBJ databases">
        <authorList>
            <consortium name="Pathogen Informatics"/>
        </authorList>
    </citation>
    <scope>NUCLEOTIDE SEQUENCE [LARGE SCALE GENOMIC DNA]</scope>
</reference>
<protein>
    <submittedName>
        <fullName evidence="4">Secreted protein</fullName>
    </submittedName>
</protein>
<dbReference type="Proteomes" id="UP000267096">
    <property type="component" value="Unassembled WGS sequence"/>
</dbReference>